<comment type="caution">
    <text evidence="1">The sequence shown here is derived from an EMBL/GenBank/DDBJ whole genome shotgun (WGS) entry which is preliminary data.</text>
</comment>
<dbReference type="Proteomes" id="UP000499080">
    <property type="component" value="Unassembled WGS sequence"/>
</dbReference>
<sequence length="114" mass="12891">MHPKPPNPHTSHTQCRFLRRISAFTDRQSALQMWKSNVIWKRLSILQAAPHHVTPIVFGFPIHAGFCRGVVRFTWRGVVVNNVNSYSLATPQSFSVASSTDNIDFSLLGVVQYL</sequence>
<evidence type="ECO:0000313" key="2">
    <source>
        <dbReference type="Proteomes" id="UP000499080"/>
    </source>
</evidence>
<dbReference type="AlphaFoldDB" id="A0A4Y2CPB7"/>
<proteinExistence type="predicted"/>
<evidence type="ECO:0000313" key="1">
    <source>
        <dbReference type="EMBL" id="GBM06281.1"/>
    </source>
</evidence>
<reference evidence="1 2" key="1">
    <citation type="journal article" date="2019" name="Sci. Rep.">
        <title>Orb-weaving spider Araneus ventricosus genome elucidates the spidroin gene catalogue.</title>
        <authorList>
            <person name="Kono N."/>
            <person name="Nakamura H."/>
            <person name="Ohtoshi R."/>
            <person name="Moran D.A.P."/>
            <person name="Shinohara A."/>
            <person name="Yoshida Y."/>
            <person name="Fujiwara M."/>
            <person name="Mori M."/>
            <person name="Tomita M."/>
            <person name="Arakawa K."/>
        </authorList>
    </citation>
    <scope>NUCLEOTIDE SEQUENCE [LARGE SCALE GENOMIC DNA]</scope>
</reference>
<accession>A0A4Y2CPB7</accession>
<gene>
    <name evidence="1" type="ORF">AVEN_208970_1</name>
</gene>
<keyword evidence="2" id="KW-1185">Reference proteome</keyword>
<dbReference type="EMBL" id="BGPR01000226">
    <property type="protein sequence ID" value="GBM06281.1"/>
    <property type="molecule type" value="Genomic_DNA"/>
</dbReference>
<protein>
    <submittedName>
        <fullName evidence="1">Uncharacterized protein</fullName>
    </submittedName>
</protein>
<name>A0A4Y2CPB7_ARAVE</name>
<organism evidence="1 2">
    <name type="scientific">Araneus ventricosus</name>
    <name type="common">Orbweaver spider</name>
    <name type="synonym">Epeira ventricosa</name>
    <dbReference type="NCBI Taxonomy" id="182803"/>
    <lineage>
        <taxon>Eukaryota</taxon>
        <taxon>Metazoa</taxon>
        <taxon>Ecdysozoa</taxon>
        <taxon>Arthropoda</taxon>
        <taxon>Chelicerata</taxon>
        <taxon>Arachnida</taxon>
        <taxon>Araneae</taxon>
        <taxon>Araneomorphae</taxon>
        <taxon>Entelegynae</taxon>
        <taxon>Araneoidea</taxon>
        <taxon>Araneidae</taxon>
        <taxon>Araneus</taxon>
    </lineage>
</organism>